<reference evidence="2 3" key="1">
    <citation type="journal article" date="2006" name="Mol. Plant Microbe Interact.">
        <title>Identification of open reading frames unique to a select agent: Ralstonia solanacearum race 3 biovar 2.</title>
        <authorList>
            <person name="Gabriel D.W."/>
            <person name="Allen C."/>
            <person name="Schell M."/>
            <person name="Denny T.P."/>
            <person name="Greenberg J.T."/>
            <person name="Duan Y.P."/>
            <person name="Flores-Cruz Z."/>
            <person name="Huang Q."/>
            <person name="Clifford J.M."/>
            <person name="Presting G."/>
            <person name="Gonzalez E.T."/>
            <person name="Reddy J."/>
            <person name="Elphinstone J."/>
            <person name="Swanson J."/>
            <person name="Yao J."/>
            <person name="Mulholland V."/>
            <person name="Liu L."/>
            <person name="Farmerie W."/>
            <person name="Patnaikuni M."/>
            <person name="Balogh B."/>
            <person name="Norman D."/>
            <person name="Alvarez A."/>
            <person name="Castillo J.A."/>
            <person name="Jones J."/>
            <person name="Saddler G."/>
            <person name="Walunas T."/>
            <person name="Zhukov A."/>
            <person name="Mikhailova N."/>
        </authorList>
    </citation>
    <scope>NUCLEOTIDE SEQUENCE [LARGE SCALE GENOMIC DNA]</scope>
    <source>
        <strain evidence="2 3">UW551</strain>
    </source>
</reference>
<protein>
    <recommendedName>
        <fullName evidence="1">EVE domain-containing protein</fullName>
    </recommendedName>
</protein>
<dbReference type="InterPro" id="IPR002740">
    <property type="entry name" value="EVE_domain"/>
</dbReference>
<comment type="caution">
    <text evidence="2">The sequence shown here is derived from an EMBL/GenBank/DDBJ whole genome shotgun (WGS) entry which is preliminary data.</text>
</comment>
<evidence type="ECO:0000259" key="1">
    <source>
        <dbReference type="Pfam" id="PF01878"/>
    </source>
</evidence>
<dbReference type="InterPro" id="IPR047197">
    <property type="entry name" value="THYN1-like_EVE"/>
</dbReference>
<dbReference type="SUPFAM" id="SSF88697">
    <property type="entry name" value="PUA domain-like"/>
    <property type="match status" value="1"/>
</dbReference>
<dbReference type="PANTHER" id="PTHR14087">
    <property type="entry name" value="THYMOCYTE NUCLEAR PROTEIN 1"/>
    <property type="match status" value="1"/>
</dbReference>
<dbReference type="Proteomes" id="UP000005933">
    <property type="component" value="Unassembled WGS sequence"/>
</dbReference>
<dbReference type="InterPro" id="IPR052181">
    <property type="entry name" value="5hmC_binding"/>
</dbReference>
<dbReference type="Pfam" id="PF01878">
    <property type="entry name" value="EVE"/>
    <property type="match status" value="1"/>
</dbReference>
<gene>
    <name evidence="2" type="ORF">RRSL_03608</name>
</gene>
<sequence length="233" mass="26104">MYPKCGFRSHSEPYLGSGGGSSGRGGDPTKGGSVSCATAFFFARALCMCCRRYRTARWQRRDAVAMLRTPPLPTPAIMAAQYWLMKSEPDEASIDTLQTEGTLPWTGVRNYQARNFMRDRMRIGDGVLFYHSSCAQPGIAGLAEVCSTSYPDPTQFDSKSPYYDPAAKQETPRWMLVDVRFVRKCTLIDLPTLRAQDPLGDMTILQRGNRLSITPVTPAQWRYITTHLMRAPD</sequence>
<dbReference type="InterPro" id="IPR015947">
    <property type="entry name" value="PUA-like_sf"/>
</dbReference>
<dbReference type="CDD" id="cd21133">
    <property type="entry name" value="EVE"/>
    <property type="match status" value="1"/>
</dbReference>
<organism evidence="2 3">
    <name type="scientific">Ralstonia solanacearum (strain UW551)</name>
    <dbReference type="NCBI Taxonomy" id="342110"/>
    <lineage>
        <taxon>Bacteria</taxon>
        <taxon>Pseudomonadati</taxon>
        <taxon>Pseudomonadota</taxon>
        <taxon>Betaproteobacteria</taxon>
        <taxon>Burkholderiales</taxon>
        <taxon>Burkholderiaceae</taxon>
        <taxon>Ralstonia</taxon>
        <taxon>Ralstonia solanacearum species complex</taxon>
    </lineage>
</organism>
<accession>A0AB33VG15</accession>
<evidence type="ECO:0000313" key="3">
    <source>
        <dbReference type="Proteomes" id="UP000005933"/>
    </source>
</evidence>
<dbReference type="EMBL" id="AAKL01000010">
    <property type="protein sequence ID" value="EAP73779.1"/>
    <property type="molecule type" value="Genomic_DNA"/>
</dbReference>
<feature type="domain" description="EVE" evidence="1">
    <location>
        <begin position="81"/>
        <end position="225"/>
    </location>
</feature>
<dbReference type="PANTHER" id="PTHR14087:SF7">
    <property type="entry name" value="THYMOCYTE NUCLEAR PROTEIN 1"/>
    <property type="match status" value="1"/>
</dbReference>
<dbReference type="Gene3D" id="3.10.590.10">
    <property type="entry name" value="ph1033 like domains"/>
    <property type="match status" value="1"/>
</dbReference>
<proteinExistence type="predicted"/>
<name>A0AB33VG15_RALSU</name>
<evidence type="ECO:0000313" key="2">
    <source>
        <dbReference type="EMBL" id="EAP73779.1"/>
    </source>
</evidence>
<dbReference type="AlphaFoldDB" id="A0AB33VG15"/>